<dbReference type="Pfam" id="PF02518">
    <property type="entry name" value="HATPase_c"/>
    <property type="match status" value="1"/>
</dbReference>
<reference evidence="18" key="1">
    <citation type="journal article" date="2019" name="Int. J. Syst. Evol. Microbiol.">
        <title>The Global Catalogue of Microorganisms (GCM) 10K type strain sequencing project: providing services to taxonomists for standard genome sequencing and annotation.</title>
        <authorList>
            <consortium name="The Broad Institute Genomics Platform"/>
            <consortium name="The Broad Institute Genome Sequencing Center for Infectious Disease"/>
            <person name="Wu L."/>
            <person name="Ma J."/>
        </authorList>
    </citation>
    <scope>NUCLEOTIDE SEQUENCE [LARGE SCALE GENOMIC DNA]</scope>
    <source>
        <strain evidence="18">CGMCC 4.1641</strain>
    </source>
</reference>
<evidence type="ECO:0000256" key="8">
    <source>
        <dbReference type="ARBA" id="ARBA00022741"/>
    </source>
</evidence>
<dbReference type="InterPro" id="IPR003594">
    <property type="entry name" value="HATPase_dom"/>
</dbReference>
<dbReference type="Pfam" id="PF06580">
    <property type="entry name" value="His_kinase"/>
    <property type="match status" value="1"/>
</dbReference>
<dbReference type="InterPro" id="IPR005467">
    <property type="entry name" value="His_kinase_dom"/>
</dbReference>
<evidence type="ECO:0000256" key="12">
    <source>
        <dbReference type="ARBA" id="ARBA00023012"/>
    </source>
</evidence>
<evidence type="ECO:0000259" key="16">
    <source>
        <dbReference type="PROSITE" id="PS50885"/>
    </source>
</evidence>
<feature type="transmembrane region" description="Helical" evidence="14">
    <location>
        <begin position="326"/>
        <end position="350"/>
    </location>
</feature>
<name>A0ABV8S2P7_9BACL</name>
<keyword evidence="18" id="KW-1185">Reference proteome</keyword>
<evidence type="ECO:0000256" key="2">
    <source>
        <dbReference type="ARBA" id="ARBA00004651"/>
    </source>
</evidence>
<comment type="caution">
    <text evidence="17">The sequence shown here is derived from an EMBL/GenBank/DDBJ whole genome shotgun (WGS) entry which is preliminary data.</text>
</comment>
<evidence type="ECO:0000256" key="3">
    <source>
        <dbReference type="ARBA" id="ARBA00012438"/>
    </source>
</evidence>
<keyword evidence="8" id="KW-0547">Nucleotide-binding</keyword>
<dbReference type="InterPro" id="IPR050640">
    <property type="entry name" value="Bact_2-comp_sensor_kinase"/>
</dbReference>
<dbReference type="CDD" id="cd06225">
    <property type="entry name" value="HAMP"/>
    <property type="match status" value="1"/>
</dbReference>
<evidence type="ECO:0000313" key="17">
    <source>
        <dbReference type="EMBL" id="MFC4301828.1"/>
    </source>
</evidence>
<dbReference type="SUPFAM" id="SSF55874">
    <property type="entry name" value="ATPase domain of HSP90 chaperone/DNA topoisomerase II/histidine kinase"/>
    <property type="match status" value="1"/>
</dbReference>
<evidence type="ECO:0000256" key="4">
    <source>
        <dbReference type="ARBA" id="ARBA00022475"/>
    </source>
</evidence>
<dbReference type="EMBL" id="JBHSED010000001">
    <property type="protein sequence ID" value="MFC4301828.1"/>
    <property type="molecule type" value="Genomic_DNA"/>
</dbReference>
<dbReference type="Proteomes" id="UP001595755">
    <property type="component" value="Unassembled WGS sequence"/>
</dbReference>
<feature type="domain" description="HAMP" evidence="16">
    <location>
        <begin position="347"/>
        <end position="399"/>
    </location>
</feature>
<dbReference type="PROSITE" id="PS50885">
    <property type="entry name" value="HAMP"/>
    <property type="match status" value="1"/>
</dbReference>
<gene>
    <name evidence="17" type="ORF">ACFO1S_00075</name>
</gene>
<evidence type="ECO:0000259" key="15">
    <source>
        <dbReference type="PROSITE" id="PS50109"/>
    </source>
</evidence>
<keyword evidence="7 14" id="KW-0812">Transmembrane</keyword>
<dbReference type="EC" id="2.7.13.3" evidence="3"/>
<accession>A0ABV8S2P7</accession>
<feature type="domain" description="Histidine kinase" evidence="15">
    <location>
        <begin position="509"/>
        <end position="615"/>
    </location>
</feature>
<keyword evidence="12" id="KW-0902">Two-component regulatory system</keyword>
<evidence type="ECO:0000256" key="10">
    <source>
        <dbReference type="ARBA" id="ARBA00022840"/>
    </source>
</evidence>
<keyword evidence="11 14" id="KW-1133">Transmembrane helix</keyword>
<dbReference type="GO" id="GO:0004673">
    <property type="term" value="F:protein histidine kinase activity"/>
    <property type="evidence" value="ECO:0007669"/>
    <property type="project" value="UniProtKB-EC"/>
</dbReference>
<evidence type="ECO:0000256" key="6">
    <source>
        <dbReference type="ARBA" id="ARBA00022679"/>
    </source>
</evidence>
<organism evidence="17 18">
    <name type="scientific">Cohnella boryungensis</name>
    <dbReference type="NCBI Taxonomy" id="768479"/>
    <lineage>
        <taxon>Bacteria</taxon>
        <taxon>Bacillati</taxon>
        <taxon>Bacillota</taxon>
        <taxon>Bacilli</taxon>
        <taxon>Bacillales</taxon>
        <taxon>Paenibacillaceae</taxon>
        <taxon>Cohnella</taxon>
    </lineage>
</organism>
<proteinExistence type="predicted"/>
<dbReference type="PANTHER" id="PTHR34220">
    <property type="entry name" value="SENSOR HISTIDINE KINASE YPDA"/>
    <property type="match status" value="1"/>
</dbReference>
<dbReference type="SMART" id="SM00304">
    <property type="entry name" value="HAMP"/>
    <property type="match status" value="1"/>
</dbReference>
<keyword evidence="6 17" id="KW-0808">Transferase</keyword>
<dbReference type="InterPro" id="IPR036890">
    <property type="entry name" value="HATPase_C_sf"/>
</dbReference>
<keyword evidence="9 17" id="KW-0418">Kinase</keyword>
<comment type="catalytic activity">
    <reaction evidence="1">
        <text>ATP + protein L-histidine = ADP + protein N-phospho-L-histidine.</text>
        <dbReference type="EC" id="2.7.13.3"/>
    </reaction>
</comment>
<evidence type="ECO:0000256" key="14">
    <source>
        <dbReference type="SAM" id="Phobius"/>
    </source>
</evidence>
<dbReference type="PANTHER" id="PTHR34220:SF11">
    <property type="entry name" value="SENSOR PROTEIN KINASE HPTS"/>
    <property type="match status" value="1"/>
</dbReference>
<keyword evidence="4" id="KW-1003">Cell membrane</keyword>
<dbReference type="InterPro" id="IPR010559">
    <property type="entry name" value="Sig_transdc_His_kin_internal"/>
</dbReference>
<dbReference type="PROSITE" id="PS50109">
    <property type="entry name" value="HIS_KIN"/>
    <property type="match status" value="1"/>
</dbReference>
<keyword evidence="5" id="KW-0597">Phosphoprotein</keyword>
<evidence type="ECO:0000256" key="5">
    <source>
        <dbReference type="ARBA" id="ARBA00022553"/>
    </source>
</evidence>
<evidence type="ECO:0000256" key="1">
    <source>
        <dbReference type="ARBA" id="ARBA00000085"/>
    </source>
</evidence>
<dbReference type="SUPFAM" id="SSF158472">
    <property type="entry name" value="HAMP domain-like"/>
    <property type="match status" value="1"/>
</dbReference>
<evidence type="ECO:0000313" key="18">
    <source>
        <dbReference type="Proteomes" id="UP001595755"/>
    </source>
</evidence>
<dbReference type="InterPro" id="IPR003660">
    <property type="entry name" value="HAMP_dom"/>
</dbReference>
<evidence type="ECO:0000256" key="13">
    <source>
        <dbReference type="ARBA" id="ARBA00023136"/>
    </source>
</evidence>
<feature type="transmembrane region" description="Helical" evidence="14">
    <location>
        <begin position="29"/>
        <end position="53"/>
    </location>
</feature>
<keyword evidence="13 14" id="KW-0472">Membrane</keyword>
<evidence type="ECO:0000256" key="9">
    <source>
        <dbReference type="ARBA" id="ARBA00022777"/>
    </source>
</evidence>
<sequence length="627" mass="71681">MDFTRLARAEGRDDTTMHRIYRNYVRNNWFVKLILVYAGIAVLTIATLSYFAYVSLAKSIVDNKLDDQKNAMKSVDQFIESKYDAVQLMLQSIYRDQQLSDNVSYLLKNSYENYVSYRLDKFVNSANGVSKGLDFFKDRLEDDPDIENIILYSAEKQFLFVNDQHNLSKLVETKAARSYVPDAMILPNMDISTPNEWVRKAIGQWKPELIAVQSVINDMATYKMAGQLIVYYNSEAVTRALANYGESLPGYILALTPDGKVLFDSSGQYYGDLYPYASRIYGADGSAALDQDAYVSMLNAKHPGYVVVGIVPKAELAAYTQDLMRLIILIAIAGIFVAILIPSIFVLNFAKRVNRIIRSMRKVETGDMTVRIQDAREDELGQISRGFNDMLDELTRYIERVYKAEISQKQTELSALQARIHPHFLYNTLEVIRMRAVSQGVHDVGDMIYSLAGLFKSFVQSQAVVTLQEELDNCRKYLELFRIRYKDKFQYAFHADSELHGLEVAKMSLQPLIENYIVHGLRTDRDDNRIEISIVREEDRVRIDVRDNGNGIAKSRLEEIRQVLRFPEIVNEKASFGLRSVNERLQLMHGKPFGVEIDSEPGQGTSVTVWFPAKEWRENTNVSRLSG</sequence>
<keyword evidence="10" id="KW-0067">ATP-binding</keyword>
<comment type="subcellular location">
    <subcellularLocation>
        <location evidence="2">Cell membrane</location>
        <topology evidence="2">Multi-pass membrane protein</topology>
    </subcellularLocation>
</comment>
<protein>
    <recommendedName>
        <fullName evidence="3">histidine kinase</fullName>
        <ecNumber evidence="3">2.7.13.3</ecNumber>
    </recommendedName>
</protein>
<dbReference type="Gene3D" id="3.30.565.10">
    <property type="entry name" value="Histidine kinase-like ATPase, C-terminal domain"/>
    <property type="match status" value="1"/>
</dbReference>
<evidence type="ECO:0000256" key="7">
    <source>
        <dbReference type="ARBA" id="ARBA00022692"/>
    </source>
</evidence>
<dbReference type="Gene3D" id="6.10.340.10">
    <property type="match status" value="1"/>
</dbReference>
<evidence type="ECO:0000256" key="11">
    <source>
        <dbReference type="ARBA" id="ARBA00022989"/>
    </source>
</evidence>
<dbReference type="Pfam" id="PF00672">
    <property type="entry name" value="HAMP"/>
    <property type="match status" value="1"/>
</dbReference>